<keyword evidence="2" id="KW-1185">Reference proteome</keyword>
<evidence type="ECO:0000313" key="2">
    <source>
        <dbReference type="Proteomes" id="UP000076962"/>
    </source>
</evidence>
<accession>A0A176RTI9</accession>
<dbReference type="EMBL" id="LUTY01002967">
    <property type="protein sequence ID" value="OAD19047.1"/>
    <property type="molecule type" value="Genomic_DNA"/>
</dbReference>
<dbReference type="Proteomes" id="UP000076962">
    <property type="component" value="Unassembled WGS sequence"/>
</dbReference>
<proteinExistence type="predicted"/>
<gene>
    <name evidence="1" type="ORF">THIOM_005336</name>
</gene>
<evidence type="ECO:0000313" key="1">
    <source>
        <dbReference type="EMBL" id="OAD19047.1"/>
    </source>
</evidence>
<reference evidence="1 2" key="1">
    <citation type="submission" date="2016-05" db="EMBL/GenBank/DDBJ databases">
        <title>Single-cell genome of chain-forming Candidatus Thiomargarita nelsonii and comparison to other large sulfur-oxidizing bacteria.</title>
        <authorList>
            <person name="Winkel M."/>
            <person name="Salman V."/>
            <person name="Woyke T."/>
            <person name="Schulz-Vogt H."/>
            <person name="Richter M."/>
            <person name="Flood B."/>
            <person name="Bailey J."/>
            <person name="Amann R."/>
            <person name="Mussmann M."/>
        </authorList>
    </citation>
    <scope>NUCLEOTIDE SEQUENCE [LARGE SCALE GENOMIC DNA]</scope>
    <source>
        <strain evidence="1 2">THI036</strain>
    </source>
</reference>
<organism evidence="1 2">
    <name type="scientific">Candidatus Thiomargarita nelsonii</name>
    <dbReference type="NCBI Taxonomy" id="1003181"/>
    <lineage>
        <taxon>Bacteria</taxon>
        <taxon>Pseudomonadati</taxon>
        <taxon>Pseudomonadota</taxon>
        <taxon>Gammaproteobacteria</taxon>
        <taxon>Thiotrichales</taxon>
        <taxon>Thiotrichaceae</taxon>
        <taxon>Thiomargarita</taxon>
    </lineage>
</organism>
<name>A0A176RTI9_9GAMM</name>
<dbReference type="AlphaFoldDB" id="A0A176RTI9"/>
<protein>
    <submittedName>
        <fullName evidence="1">Uncharacterized protein</fullName>
    </submittedName>
</protein>
<sequence length="50" mass="6018">MFIINTYLFQLVVNKLHFKSNKLFPFFIVRQLQKINIPHKGLRVGLPLHR</sequence>
<comment type="caution">
    <text evidence="1">The sequence shown here is derived from an EMBL/GenBank/DDBJ whole genome shotgun (WGS) entry which is preliminary data.</text>
</comment>